<dbReference type="SUPFAM" id="SSF103039">
    <property type="entry name" value="CheC-like"/>
    <property type="match status" value="1"/>
</dbReference>
<keyword evidence="5" id="KW-1003">Cell membrane</keyword>
<evidence type="ECO:0000256" key="2">
    <source>
        <dbReference type="ARBA" id="ARBA00004202"/>
    </source>
</evidence>
<dbReference type="NCBIfam" id="TIGR01397">
    <property type="entry name" value="fliM_switch"/>
    <property type="match status" value="1"/>
</dbReference>
<evidence type="ECO:0000313" key="13">
    <source>
        <dbReference type="EMBL" id="CCW34442.1"/>
    </source>
</evidence>
<dbReference type="CDD" id="cd17908">
    <property type="entry name" value="FliM"/>
    <property type="match status" value="1"/>
</dbReference>
<dbReference type="GO" id="GO:0050918">
    <property type="term" value="P:positive chemotaxis"/>
    <property type="evidence" value="ECO:0007669"/>
    <property type="project" value="TreeGrafter"/>
</dbReference>
<evidence type="ECO:0000259" key="12">
    <source>
        <dbReference type="Pfam" id="PF01052"/>
    </source>
</evidence>
<dbReference type="GO" id="GO:0003774">
    <property type="term" value="F:cytoskeletal motor activity"/>
    <property type="evidence" value="ECO:0007669"/>
    <property type="project" value="InterPro"/>
</dbReference>
<dbReference type="GO" id="GO:0005886">
    <property type="term" value="C:plasma membrane"/>
    <property type="evidence" value="ECO:0007669"/>
    <property type="project" value="UniProtKB-SubCell"/>
</dbReference>
<dbReference type="PRINTS" id="PR00955">
    <property type="entry name" value="FLGMOTORFLIM"/>
</dbReference>
<organism evidence="13 14">
    <name type="scientific">Chthonomonas calidirosea (strain DSM 23976 / ICMP 18418 / T49)</name>
    <dbReference type="NCBI Taxonomy" id="1303518"/>
    <lineage>
        <taxon>Bacteria</taxon>
        <taxon>Bacillati</taxon>
        <taxon>Armatimonadota</taxon>
        <taxon>Chthonomonadia</taxon>
        <taxon>Chthonomonadales</taxon>
        <taxon>Chthonomonadaceae</taxon>
        <taxon>Chthonomonas</taxon>
    </lineage>
</organism>
<evidence type="ECO:0000256" key="7">
    <source>
        <dbReference type="ARBA" id="ARBA00022779"/>
    </source>
</evidence>
<evidence type="ECO:0000256" key="8">
    <source>
        <dbReference type="ARBA" id="ARBA00023136"/>
    </source>
</evidence>
<dbReference type="GO" id="GO:0071978">
    <property type="term" value="P:bacterial-type flagellum-dependent swarming motility"/>
    <property type="evidence" value="ECO:0007669"/>
    <property type="project" value="TreeGrafter"/>
</dbReference>
<feature type="region of interest" description="Disordered" evidence="11">
    <location>
        <begin position="16"/>
        <end position="47"/>
    </location>
</feature>
<evidence type="ECO:0000256" key="4">
    <source>
        <dbReference type="ARBA" id="ARBA00021898"/>
    </source>
</evidence>
<name>S0EVP3_CHTCT</name>
<dbReference type="HOGENOM" id="CLU_052646_0_0_0"/>
<keyword evidence="13" id="KW-0966">Cell projection</keyword>
<feature type="domain" description="Flagellar motor switch protein FliN-like C-terminal" evidence="12">
    <location>
        <begin position="272"/>
        <end position="341"/>
    </location>
</feature>
<evidence type="ECO:0000256" key="11">
    <source>
        <dbReference type="SAM" id="MobiDB-lite"/>
    </source>
</evidence>
<dbReference type="STRING" id="454171.CP488_00538"/>
<dbReference type="Pfam" id="PF02154">
    <property type="entry name" value="FliM"/>
    <property type="match status" value="1"/>
</dbReference>
<dbReference type="Proteomes" id="UP000014227">
    <property type="component" value="Chromosome I"/>
</dbReference>
<feature type="compositionally biased region" description="Basic residues" evidence="11">
    <location>
        <begin position="356"/>
        <end position="368"/>
    </location>
</feature>
<dbReference type="Gene3D" id="3.40.1550.10">
    <property type="entry name" value="CheC-like"/>
    <property type="match status" value="1"/>
</dbReference>
<gene>
    <name evidence="13" type="ORF">CCALI_00616</name>
</gene>
<feature type="region of interest" description="Disordered" evidence="11">
    <location>
        <begin position="348"/>
        <end position="368"/>
    </location>
</feature>
<keyword evidence="13" id="KW-0969">Cilium</keyword>
<dbReference type="EMBL" id="HF951689">
    <property type="protein sequence ID" value="CCW34442.1"/>
    <property type="molecule type" value="Genomic_DNA"/>
</dbReference>
<evidence type="ECO:0000256" key="9">
    <source>
        <dbReference type="ARBA" id="ARBA00023143"/>
    </source>
</evidence>
<dbReference type="PANTHER" id="PTHR30034">
    <property type="entry name" value="FLAGELLAR MOTOR SWITCH PROTEIN FLIM"/>
    <property type="match status" value="1"/>
</dbReference>
<evidence type="ECO:0000256" key="10">
    <source>
        <dbReference type="NCBIfam" id="TIGR01397"/>
    </source>
</evidence>
<evidence type="ECO:0000256" key="5">
    <source>
        <dbReference type="ARBA" id="ARBA00022475"/>
    </source>
</evidence>
<dbReference type="PIRSF" id="PIRSF002888">
    <property type="entry name" value="FliM"/>
    <property type="match status" value="1"/>
</dbReference>
<accession>S0EVP3</accession>
<protein>
    <recommendedName>
        <fullName evidence="4 10">Flagellar motor switch protein FliM</fullName>
    </recommendedName>
</protein>
<dbReference type="eggNOG" id="COG1868">
    <property type="taxonomic scope" value="Bacteria"/>
</dbReference>
<dbReference type="Pfam" id="PF01052">
    <property type="entry name" value="FliMN_C"/>
    <property type="match status" value="1"/>
</dbReference>
<comment type="subcellular location">
    <subcellularLocation>
        <location evidence="1">Bacterial flagellum basal body</location>
    </subcellularLocation>
    <subcellularLocation>
        <location evidence="2">Cell membrane</location>
        <topology evidence="2">Peripheral membrane protein</topology>
    </subcellularLocation>
</comment>
<keyword evidence="9" id="KW-0975">Bacterial flagellum</keyword>
<dbReference type="AlphaFoldDB" id="S0EVP3"/>
<evidence type="ECO:0000256" key="3">
    <source>
        <dbReference type="ARBA" id="ARBA00011049"/>
    </source>
</evidence>
<reference evidence="14" key="1">
    <citation type="submission" date="2013-03" db="EMBL/GenBank/DDBJ databases">
        <title>Genome sequence of Chthonomonas calidirosea, the first sequenced genome from the Armatimonadetes phylum (formally candidate division OP10).</title>
        <authorList>
            <person name="Lee K.C.Y."/>
            <person name="Morgan X.C."/>
            <person name="Dunfield P.F."/>
            <person name="Tamas I."/>
            <person name="Houghton K.M."/>
            <person name="Vyssotski M."/>
            <person name="Ryan J.L.J."/>
            <person name="Lagutin K."/>
            <person name="McDonald I.R."/>
            <person name="Stott M.B."/>
        </authorList>
    </citation>
    <scope>NUCLEOTIDE SEQUENCE [LARGE SCALE GENOMIC DNA]</scope>
    <source>
        <strain evidence="14">DSM 23976 / ICMP 18418 / T49</strain>
    </source>
</reference>
<dbReference type="KEGG" id="ccz:CCALI_00616"/>
<keyword evidence="6" id="KW-0145">Chemotaxis</keyword>
<comment type="similarity">
    <text evidence="3">Belongs to the FliM family.</text>
</comment>
<dbReference type="RefSeq" id="WP_016482004.1">
    <property type="nucleotide sequence ID" value="NC_021487.1"/>
</dbReference>
<evidence type="ECO:0000256" key="6">
    <source>
        <dbReference type="ARBA" id="ARBA00022500"/>
    </source>
</evidence>
<dbReference type="InterPro" id="IPR001689">
    <property type="entry name" value="Flag_FliM"/>
</dbReference>
<feature type="compositionally biased region" description="Polar residues" evidence="11">
    <location>
        <begin position="16"/>
        <end position="43"/>
    </location>
</feature>
<dbReference type="OrthoDB" id="9806941at2"/>
<dbReference type="GO" id="GO:0009425">
    <property type="term" value="C:bacterial-type flagellum basal body"/>
    <property type="evidence" value="ECO:0007669"/>
    <property type="project" value="UniProtKB-SubCell"/>
</dbReference>
<evidence type="ECO:0000313" key="14">
    <source>
        <dbReference type="Proteomes" id="UP000014227"/>
    </source>
</evidence>
<dbReference type="InterPro" id="IPR028976">
    <property type="entry name" value="CheC-like_sf"/>
</dbReference>
<keyword evidence="13" id="KW-0282">Flagellum</keyword>
<keyword evidence="8" id="KW-0472">Membrane</keyword>
<dbReference type="InterPro" id="IPR001543">
    <property type="entry name" value="FliN-like_C"/>
</dbReference>
<dbReference type="InParanoid" id="S0EVP3"/>
<dbReference type="PATRIC" id="fig|1303518.3.peg.619"/>
<keyword evidence="14" id="KW-1185">Reference proteome</keyword>
<dbReference type="InterPro" id="IPR036429">
    <property type="entry name" value="SpoA-like_sf"/>
</dbReference>
<dbReference type="SUPFAM" id="SSF101801">
    <property type="entry name" value="Surface presentation of antigens (SPOA)"/>
    <property type="match status" value="1"/>
</dbReference>
<dbReference type="FunCoup" id="S0EVP3">
    <property type="interactions" value="74"/>
</dbReference>
<dbReference type="Gene3D" id="2.30.330.10">
    <property type="entry name" value="SpoA-like"/>
    <property type="match status" value="1"/>
</dbReference>
<proteinExistence type="inferred from homology"/>
<evidence type="ECO:0000256" key="1">
    <source>
        <dbReference type="ARBA" id="ARBA00004117"/>
    </source>
</evidence>
<keyword evidence="7" id="KW-0283">Flagellar rotation</keyword>
<sequence length="368" mass="40916">MAEILSQEEIEALLASLSSDGTETTSPTASRSSGNQAKPSSLSEPLRRDQRGPIAYEIYDFRRPDKFAKDQLRTLQMLHETFARLYASSLSAYLRVPVHVDLVSVEQVPYEEYIRSLSSSIINVFSMAPLAGQAILEVELNVILCMIDRLLGGPGSVVKSSSVLTDIEKALTDSIINRALKDFRTAWEGIAQFNPKRETMETQAQFVQIVPPNDVVVSILFEVKVGELRGAMSICIPYLLLKPITGKLSAQRWFSSSLRKNVGRHAPVLAQRLAKTYLTCVVRLGSTQMTVQQLLELKEGDIVTLSRKQNEEVEVLIGDRVKFRAQPGVRGKKLAIHITRVEPATEQEALLTHRSPSSRRASKMKNAV</sequence>
<dbReference type="PANTHER" id="PTHR30034:SF6">
    <property type="entry name" value="YOP PROTEINS TRANSLOCATION PROTEIN Q"/>
    <property type="match status" value="1"/>
</dbReference>